<feature type="non-terminal residue" evidence="1">
    <location>
        <position position="89"/>
    </location>
</feature>
<dbReference type="EMBL" id="SNRY01008890">
    <property type="protein sequence ID" value="KAA6307820.1"/>
    <property type="molecule type" value="Genomic_DNA"/>
</dbReference>
<keyword evidence="1" id="KW-0378">Hydrolase</keyword>
<dbReference type="AlphaFoldDB" id="A0A5J4PG26"/>
<evidence type="ECO:0000313" key="1">
    <source>
        <dbReference type="EMBL" id="KAA6307820.1"/>
    </source>
</evidence>
<protein>
    <submittedName>
        <fullName evidence="1">Acetylxylan esterase</fullName>
        <ecNumber evidence="1">3.1.1.72</ecNumber>
    </submittedName>
</protein>
<dbReference type="GO" id="GO:0046555">
    <property type="term" value="F:acetylxylan esterase activity"/>
    <property type="evidence" value="ECO:0007669"/>
    <property type="project" value="UniProtKB-EC"/>
</dbReference>
<proteinExistence type="predicted"/>
<name>A0A5J4PG26_9ZZZZ</name>
<organism evidence="1">
    <name type="scientific">termite gut metagenome</name>
    <dbReference type="NCBI Taxonomy" id="433724"/>
    <lineage>
        <taxon>unclassified sequences</taxon>
        <taxon>metagenomes</taxon>
        <taxon>organismal metagenomes</taxon>
    </lineage>
</organism>
<sequence length="89" mass="9802">MKKTVNITFVLLLMSISIIAQNSFKMKLWKDGVPDSNGITTPMDERNGRVSNISDPDITIYPAYEAKNTGITVLICPGGGYVQLAMKHE</sequence>
<gene>
    <name evidence="1" type="ORF">EZS27_040507</name>
</gene>
<reference evidence="1" key="1">
    <citation type="submission" date="2019-03" db="EMBL/GenBank/DDBJ databases">
        <title>Single cell metagenomics reveals metabolic interactions within the superorganism composed of flagellate Streblomastix strix and complex community of Bacteroidetes bacteria on its surface.</title>
        <authorList>
            <person name="Treitli S.C."/>
            <person name="Kolisko M."/>
            <person name="Husnik F."/>
            <person name="Keeling P."/>
            <person name="Hampl V."/>
        </authorList>
    </citation>
    <scope>NUCLEOTIDE SEQUENCE</scope>
    <source>
        <strain evidence="1">STM</strain>
    </source>
</reference>
<comment type="caution">
    <text evidence="1">The sequence shown here is derived from an EMBL/GenBank/DDBJ whole genome shotgun (WGS) entry which is preliminary data.</text>
</comment>
<dbReference type="EC" id="3.1.1.72" evidence="1"/>
<accession>A0A5J4PG26</accession>